<dbReference type="GO" id="GO:0003700">
    <property type="term" value="F:DNA-binding transcription factor activity"/>
    <property type="evidence" value="ECO:0007669"/>
    <property type="project" value="TreeGrafter"/>
</dbReference>
<organism evidence="4 5">
    <name type="scientific">Actinomadura verrucosospora</name>
    <dbReference type="NCBI Taxonomy" id="46165"/>
    <lineage>
        <taxon>Bacteria</taxon>
        <taxon>Bacillati</taxon>
        <taxon>Actinomycetota</taxon>
        <taxon>Actinomycetes</taxon>
        <taxon>Streptosporangiales</taxon>
        <taxon>Thermomonosporaceae</taxon>
        <taxon>Actinomadura</taxon>
    </lineage>
</organism>
<keyword evidence="1 2" id="KW-0238">DNA-binding</keyword>
<dbReference type="PANTHER" id="PTHR30055">
    <property type="entry name" value="HTH-TYPE TRANSCRIPTIONAL REGULATOR RUTR"/>
    <property type="match status" value="1"/>
</dbReference>
<dbReference type="Proteomes" id="UP000501240">
    <property type="component" value="Chromosome"/>
</dbReference>
<dbReference type="GO" id="GO:0000976">
    <property type="term" value="F:transcription cis-regulatory region binding"/>
    <property type="evidence" value="ECO:0007669"/>
    <property type="project" value="TreeGrafter"/>
</dbReference>
<dbReference type="Pfam" id="PF00440">
    <property type="entry name" value="TetR_N"/>
    <property type="match status" value="1"/>
</dbReference>
<evidence type="ECO:0000259" key="3">
    <source>
        <dbReference type="PROSITE" id="PS50977"/>
    </source>
</evidence>
<dbReference type="SUPFAM" id="SSF48498">
    <property type="entry name" value="Tetracyclin repressor-like, C-terminal domain"/>
    <property type="match status" value="1"/>
</dbReference>
<dbReference type="AlphaFoldDB" id="A0A7D3VX00"/>
<dbReference type="PROSITE" id="PS50977">
    <property type="entry name" value="HTH_TETR_2"/>
    <property type="match status" value="1"/>
</dbReference>
<gene>
    <name evidence="4" type="ORF">ACTIVE_4575</name>
</gene>
<feature type="domain" description="HTH tetR-type" evidence="3">
    <location>
        <begin position="4"/>
        <end position="65"/>
    </location>
</feature>
<dbReference type="Pfam" id="PF17939">
    <property type="entry name" value="TetR_C_30"/>
    <property type="match status" value="1"/>
</dbReference>
<dbReference type="InterPro" id="IPR050109">
    <property type="entry name" value="HTH-type_TetR-like_transc_reg"/>
</dbReference>
<dbReference type="Gene3D" id="1.10.357.10">
    <property type="entry name" value="Tetracycline Repressor, domain 2"/>
    <property type="match status" value="1"/>
</dbReference>
<accession>A0A7D3VX00</accession>
<name>A0A7D3VX00_ACTVE</name>
<dbReference type="SUPFAM" id="SSF46689">
    <property type="entry name" value="Homeodomain-like"/>
    <property type="match status" value="1"/>
</dbReference>
<dbReference type="RefSeq" id="WP_173096967.1">
    <property type="nucleotide sequence ID" value="NZ_CP053892.1"/>
</dbReference>
<sequence length="213" mass="23690">MPGADTRTRLIDVAERLFAERGVNAVSLREIAAAAGQRNTSAVAYHFGTKEKLVTAIYRHRLGPTNDVQLRRLAELDDQGRGKDLRALIEVFVRPMIERVGTPERPSWFLRFVANALYVEKLAPYDLAAEEWTRALFQLHARINACVDDLPAPVRAHRLEFFVGLLLHTLANHERHVQDGHGAADRELLAADLVDAVVAVLTAPVSPAARDHL</sequence>
<keyword evidence="5" id="KW-1185">Reference proteome</keyword>
<evidence type="ECO:0000256" key="1">
    <source>
        <dbReference type="ARBA" id="ARBA00023125"/>
    </source>
</evidence>
<proteinExistence type="predicted"/>
<dbReference type="InterPro" id="IPR041586">
    <property type="entry name" value="PsrA_TetR_C"/>
</dbReference>
<protein>
    <submittedName>
        <fullName evidence="4">TetR family transcriptional regulator</fullName>
    </submittedName>
</protein>
<reference evidence="4 5" key="1">
    <citation type="submission" date="2020-05" db="EMBL/GenBank/DDBJ databases">
        <title>Actinomadura verrucosospora NRRL-B18236 (PFL_A860) Genome sequencing and assembly.</title>
        <authorList>
            <person name="Samborskyy M."/>
        </authorList>
    </citation>
    <scope>NUCLEOTIDE SEQUENCE [LARGE SCALE GENOMIC DNA]</scope>
    <source>
        <strain evidence="4 5">NRRL:B18236</strain>
    </source>
</reference>
<dbReference type="EMBL" id="CP053892">
    <property type="protein sequence ID" value="QKG22934.1"/>
    <property type="molecule type" value="Genomic_DNA"/>
</dbReference>
<dbReference type="InterPro" id="IPR009057">
    <property type="entry name" value="Homeodomain-like_sf"/>
</dbReference>
<evidence type="ECO:0000313" key="5">
    <source>
        <dbReference type="Proteomes" id="UP000501240"/>
    </source>
</evidence>
<evidence type="ECO:0000313" key="4">
    <source>
        <dbReference type="EMBL" id="QKG22934.1"/>
    </source>
</evidence>
<comment type="caution">
    <text evidence="2">Lacks conserved residue(s) required for the propagation of feature annotation.</text>
</comment>
<evidence type="ECO:0000256" key="2">
    <source>
        <dbReference type="PROSITE-ProRule" id="PRU00335"/>
    </source>
</evidence>
<dbReference type="InterPro" id="IPR001647">
    <property type="entry name" value="HTH_TetR"/>
</dbReference>
<dbReference type="PANTHER" id="PTHR30055:SF181">
    <property type="entry name" value="BLR6905 PROTEIN"/>
    <property type="match status" value="1"/>
</dbReference>
<dbReference type="InterPro" id="IPR036271">
    <property type="entry name" value="Tet_transcr_reg_TetR-rel_C_sf"/>
</dbReference>